<dbReference type="AlphaFoldDB" id="A0A9P0A094"/>
<gene>
    <name evidence="9" type="ORF">BEMITA_LOCUS1241</name>
</gene>
<keyword evidence="3" id="KW-0677">Repeat</keyword>
<evidence type="ECO:0000256" key="2">
    <source>
        <dbReference type="ARBA" id="ARBA00022574"/>
    </source>
</evidence>
<sequence>MEALKLETSMDTILFADSVEWCPILQFQNILVCGTYQQRDQGDTAEADGGASCRERVGCIYVLEIKTNLTVKVDQSLITAGILDMKWCDRLLNGHPALGVATAAGELDIYQLIPGKVCELKLFARAKLEKESEKEILGLSLDWNKDPSVYQIVISDSHGGLTVFTLDSNRLSQDNHWNAHGHEAWITCFDRCDSSRIYSGGDDCLFKIFDVRCTDYKAQLTCKTHGAGVTSLHCNPISNQYLASGSYDELLRVWDVRKMKHPINSINLGGGIWRIKWDPESGVNLATACMYNNFHLVADHGDKLEVVTSFKENSSIAYGIDFCYYGKEEMKRKFNFDTNFRYYLLAMCSFYDHKMFIASVNVDKIGSPES</sequence>
<dbReference type="GO" id="GO:0061685">
    <property type="term" value="F:diphthine methylesterase activity"/>
    <property type="evidence" value="ECO:0007669"/>
    <property type="project" value="UniProtKB-EC"/>
</dbReference>
<dbReference type="Pfam" id="PF00400">
    <property type="entry name" value="WD40"/>
    <property type="match status" value="1"/>
</dbReference>
<keyword evidence="4" id="KW-0378">Hydrolase</keyword>
<evidence type="ECO:0000313" key="9">
    <source>
        <dbReference type="EMBL" id="CAH0381609.1"/>
    </source>
</evidence>
<dbReference type="SUPFAM" id="SSF50978">
    <property type="entry name" value="WD40 repeat-like"/>
    <property type="match status" value="1"/>
</dbReference>
<dbReference type="InterPro" id="IPR015943">
    <property type="entry name" value="WD40/YVTN_repeat-like_dom_sf"/>
</dbReference>
<evidence type="ECO:0000256" key="6">
    <source>
        <dbReference type="ARBA" id="ARBA00039131"/>
    </source>
</evidence>
<evidence type="ECO:0000256" key="1">
    <source>
        <dbReference type="ARBA" id="ARBA00005156"/>
    </source>
</evidence>
<feature type="repeat" description="WD" evidence="8">
    <location>
        <begin position="222"/>
        <end position="264"/>
    </location>
</feature>
<dbReference type="PROSITE" id="PS50294">
    <property type="entry name" value="WD_REPEATS_REGION"/>
    <property type="match status" value="1"/>
</dbReference>
<dbReference type="Gene3D" id="2.130.10.10">
    <property type="entry name" value="YVTN repeat-like/Quinoprotein amine dehydrogenase"/>
    <property type="match status" value="1"/>
</dbReference>
<dbReference type="SMART" id="SM00320">
    <property type="entry name" value="WD40"/>
    <property type="match status" value="2"/>
</dbReference>
<keyword evidence="2 8" id="KW-0853">WD repeat</keyword>
<dbReference type="GO" id="GO:0005737">
    <property type="term" value="C:cytoplasm"/>
    <property type="evidence" value="ECO:0007669"/>
    <property type="project" value="TreeGrafter"/>
</dbReference>
<comment type="pathway">
    <text evidence="1">Protein modification; peptidyl-diphthamide biosynthesis.</text>
</comment>
<dbReference type="EMBL" id="OU963862">
    <property type="protein sequence ID" value="CAH0381609.1"/>
    <property type="molecule type" value="Genomic_DNA"/>
</dbReference>
<dbReference type="Proteomes" id="UP001152759">
    <property type="component" value="Chromosome 1"/>
</dbReference>
<dbReference type="KEGG" id="btab:109038832"/>
<dbReference type="PROSITE" id="PS50082">
    <property type="entry name" value="WD_REPEATS_2"/>
    <property type="match status" value="1"/>
</dbReference>
<organism evidence="9 10">
    <name type="scientific">Bemisia tabaci</name>
    <name type="common">Sweetpotato whitefly</name>
    <name type="synonym">Aleurodes tabaci</name>
    <dbReference type="NCBI Taxonomy" id="7038"/>
    <lineage>
        <taxon>Eukaryota</taxon>
        <taxon>Metazoa</taxon>
        <taxon>Ecdysozoa</taxon>
        <taxon>Arthropoda</taxon>
        <taxon>Hexapoda</taxon>
        <taxon>Insecta</taxon>
        <taxon>Pterygota</taxon>
        <taxon>Neoptera</taxon>
        <taxon>Paraneoptera</taxon>
        <taxon>Hemiptera</taxon>
        <taxon>Sternorrhyncha</taxon>
        <taxon>Aleyrodoidea</taxon>
        <taxon>Aleyrodidae</taxon>
        <taxon>Aleyrodinae</taxon>
        <taxon>Bemisia</taxon>
    </lineage>
</organism>
<evidence type="ECO:0000256" key="3">
    <source>
        <dbReference type="ARBA" id="ARBA00022737"/>
    </source>
</evidence>
<dbReference type="PROSITE" id="PS00678">
    <property type="entry name" value="WD_REPEATS_1"/>
    <property type="match status" value="1"/>
</dbReference>
<dbReference type="InterPro" id="IPR036322">
    <property type="entry name" value="WD40_repeat_dom_sf"/>
</dbReference>
<keyword evidence="10" id="KW-1185">Reference proteome</keyword>
<dbReference type="InterPro" id="IPR052415">
    <property type="entry name" value="Diphthine_MTase"/>
</dbReference>
<evidence type="ECO:0000313" key="10">
    <source>
        <dbReference type="Proteomes" id="UP001152759"/>
    </source>
</evidence>
<name>A0A9P0A094_BEMTA</name>
<evidence type="ECO:0000256" key="5">
    <source>
        <dbReference type="ARBA" id="ARBA00038092"/>
    </source>
</evidence>
<comment type="similarity">
    <text evidence="5">Belongs to the DPH7 family.</text>
</comment>
<dbReference type="EC" id="3.1.1.97" evidence="6"/>
<evidence type="ECO:0000256" key="4">
    <source>
        <dbReference type="ARBA" id="ARBA00022801"/>
    </source>
</evidence>
<protein>
    <recommendedName>
        <fullName evidence="6">methylated diphthine methylhydrolase</fullName>
        <ecNumber evidence="6">3.1.1.97</ecNumber>
    </recommendedName>
</protein>
<dbReference type="PANTHER" id="PTHR46042:SF1">
    <property type="entry name" value="DIPHTHINE METHYLTRANSFERASE"/>
    <property type="match status" value="1"/>
</dbReference>
<dbReference type="InterPro" id="IPR019775">
    <property type="entry name" value="WD40_repeat_CS"/>
</dbReference>
<dbReference type="InterPro" id="IPR001680">
    <property type="entry name" value="WD40_rpt"/>
</dbReference>
<comment type="catalytic activity">
    <reaction evidence="7">
        <text>diphthine methyl ester-[translation elongation factor 2] + H2O = diphthine-[translation elongation factor 2] + methanol + H(+)</text>
        <dbReference type="Rhea" id="RHEA:42656"/>
        <dbReference type="Rhea" id="RHEA-COMP:10172"/>
        <dbReference type="Rhea" id="RHEA-COMP:10173"/>
        <dbReference type="ChEBI" id="CHEBI:15377"/>
        <dbReference type="ChEBI" id="CHEBI:15378"/>
        <dbReference type="ChEBI" id="CHEBI:17790"/>
        <dbReference type="ChEBI" id="CHEBI:79005"/>
        <dbReference type="ChEBI" id="CHEBI:82696"/>
        <dbReference type="EC" id="3.1.1.97"/>
    </reaction>
</comment>
<evidence type="ECO:0000256" key="7">
    <source>
        <dbReference type="ARBA" id="ARBA00047551"/>
    </source>
</evidence>
<proteinExistence type="inferred from homology"/>
<dbReference type="PANTHER" id="PTHR46042">
    <property type="entry name" value="DIPHTHINE METHYLTRANSFERASE"/>
    <property type="match status" value="1"/>
</dbReference>
<reference evidence="9" key="1">
    <citation type="submission" date="2021-12" db="EMBL/GenBank/DDBJ databases">
        <authorList>
            <person name="King R."/>
        </authorList>
    </citation>
    <scope>NUCLEOTIDE SEQUENCE</scope>
</reference>
<evidence type="ECO:0000256" key="8">
    <source>
        <dbReference type="PROSITE-ProRule" id="PRU00221"/>
    </source>
</evidence>
<accession>A0A9P0A094</accession>
<dbReference type="GO" id="GO:0017183">
    <property type="term" value="P:protein histidyl modification to diphthamide"/>
    <property type="evidence" value="ECO:0007669"/>
    <property type="project" value="TreeGrafter"/>
</dbReference>